<evidence type="ECO:0000256" key="1">
    <source>
        <dbReference type="ARBA" id="ARBA00004196"/>
    </source>
</evidence>
<dbReference type="AlphaFoldDB" id="A0A8T3VH18"/>
<gene>
    <name evidence="8" type="ORF">E7Z73_08640</name>
</gene>
<dbReference type="InterPro" id="IPR011050">
    <property type="entry name" value="Pectin_lyase_fold/virulence"/>
</dbReference>
<keyword evidence="6" id="KW-0472">Membrane</keyword>
<keyword evidence="4" id="KW-0964">Secreted</keyword>
<protein>
    <recommendedName>
        <fullName evidence="10">Polymorphic outer membrane protein repeat-containing protein</fullName>
    </recommendedName>
</protein>
<keyword evidence="7" id="KW-0998">Cell outer membrane</keyword>
<evidence type="ECO:0000256" key="5">
    <source>
        <dbReference type="ARBA" id="ARBA00022729"/>
    </source>
</evidence>
<keyword evidence="5" id="KW-0732">Signal</keyword>
<dbReference type="NCBIfam" id="TIGR01376">
    <property type="entry name" value="POMP_repeat"/>
    <property type="match status" value="1"/>
</dbReference>
<dbReference type="PANTHER" id="PTHR11319:SF35">
    <property type="entry name" value="OUTER MEMBRANE PROTEIN PMPC-RELATED"/>
    <property type="match status" value="1"/>
</dbReference>
<dbReference type="Gene3D" id="2.160.20.10">
    <property type="entry name" value="Single-stranded right-handed beta-helix, Pectin lyase-like"/>
    <property type="match status" value="1"/>
</dbReference>
<dbReference type="SUPFAM" id="SSF51126">
    <property type="entry name" value="Pectin lyase-like"/>
    <property type="match status" value="1"/>
</dbReference>
<dbReference type="PANTHER" id="PTHR11319">
    <property type="entry name" value="G PROTEIN-COUPLED RECEPTOR-RELATED"/>
    <property type="match status" value="1"/>
</dbReference>
<accession>A0A8T3VH18</accession>
<dbReference type="InterPro" id="IPR012334">
    <property type="entry name" value="Pectin_lyas_fold"/>
</dbReference>
<comment type="caution">
    <text evidence="8">The sequence shown here is derived from an EMBL/GenBank/DDBJ whole genome shotgun (WGS) entry which is preliminary data.</text>
</comment>
<dbReference type="GO" id="GO:0005576">
    <property type="term" value="C:extracellular region"/>
    <property type="evidence" value="ECO:0007669"/>
    <property type="project" value="UniProtKB-SubCell"/>
</dbReference>
<evidence type="ECO:0000313" key="9">
    <source>
        <dbReference type="Proteomes" id="UP000762703"/>
    </source>
</evidence>
<evidence type="ECO:0000256" key="2">
    <source>
        <dbReference type="ARBA" id="ARBA00004442"/>
    </source>
</evidence>
<evidence type="ECO:0000256" key="4">
    <source>
        <dbReference type="ARBA" id="ARBA00022525"/>
    </source>
</evidence>
<evidence type="ECO:0008006" key="10">
    <source>
        <dbReference type="Google" id="ProtNLM"/>
    </source>
</evidence>
<sequence length="610" mass="67792">MKMKILIINLNGMFSLKKSAMFILILLILIIIPMSYANDNVTDNDSQENINNGEILIQNTIYFNSSVENDGIGTHENPYKYLTGDKIVNDSIIYIADGEYTIDKSINVNNLTIIGQSSFKTIINGNAFKFYSNGDLSITSLTLNNFALENSKNLKVFDVNFINNNISGSGGAININSDSAYVLLNNTTFRNNYATRGGAIYINSRASKVDIINSKFINNTALDYGGSVCIEMALSVNIFNSTFVNNTALQGFGGAIFTNQSNTNITCTKFTSSKAHMGGAIYDNRSNLSIMSITANNNTAKYYGGAIYKQEGTSTINASTFSENSALNGGAIFVANATSFNVMSSNFTSNNAVYGEGAIFTISNKKEVFKNNIYQNNIVKIDYPKSIGYTVYLGNEYRLCFDNFELSEYSIEKYSFIDVIPKILILDYITILESYIVDEISNIFNLNDLGLSNILKEIFDISRDNFSLFKTFMSNEELESDNSSSPNNLMEVFKYPHIIFTMDSDNIYKVTFSSFNIMSSIILDNYDTLILSLNTSGIEVNDTLKIDGLKLSNNIDILTNSDYSVSYNQTFMCYESMNLPLSLDSSDNQCDSIICGPIIYQLMITAYPLI</sequence>
<proteinExistence type="predicted"/>
<comment type="subcellular location">
    <subcellularLocation>
        <location evidence="1">Cell envelope</location>
    </subcellularLocation>
    <subcellularLocation>
        <location evidence="2">Cell outer membrane</location>
    </subcellularLocation>
    <subcellularLocation>
        <location evidence="3">Secreted</location>
    </subcellularLocation>
</comment>
<evidence type="ECO:0000256" key="6">
    <source>
        <dbReference type="ARBA" id="ARBA00023136"/>
    </source>
</evidence>
<organism evidence="8 9">
    <name type="scientific">Methanobrevibacter millerae</name>
    <dbReference type="NCBI Taxonomy" id="230361"/>
    <lineage>
        <taxon>Archaea</taxon>
        <taxon>Methanobacteriati</taxon>
        <taxon>Methanobacteriota</taxon>
        <taxon>Methanomada group</taxon>
        <taxon>Methanobacteria</taxon>
        <taxon>Methanobacteriales</taxon>
        <taxon>Methanobacteriaceae</taxon>
        <taxon>Methanobrevibacter</taxon>
    </lineage>
</organism>
<dbReference type="EMBL" id="SUTE01000071">
    <property type="protein sequence ID" value="MBE6505785.1"/>
    <property type="molecule type" value="Genomic_DNA"/>
</dbReference>
<evidence type="ECO:0000313" key="8">
    <source>
        <dbReference type="EMBL" id="MBE6505785.1"/>
    </source>
</evidence>
<reference evidence="8" key="1">
    <citation type="submission" date="2019-04" db="EMBL/GenBank/DDBJ databases">
        <title>Evolution of Biomass-Degrading Anaerobic Consortia Revealed by Metagenomics.</title>
        <authorList>
            <person name="Peng X."/>
        </authorList>
    </citation>
    <scope>NUCLEOTIDE SEQUENCE</scope>
    <source>
        <strain evidence="8">SIG12</strain>
    </source>
</reference>
<dbReference type="InterPro" id="IPR003368">
    <property type="entry name" value="POMP_repeat"/>
</dbReference>
<name>A0A8T3VH18_9EURY</name>
<dbReference type="Pfam" id="PF02415">
    <property type="entry name" value="Chlam_PMP"/>
    <property type="match status" value="3"/>
</dbReference>
<evidence type="ECO:0000256" key="3">
    <source>
        <dbReference type="ARBA" id="ARBA00004613"/>
    </source>
</evidence>
<dbReference type="Proteomes" id="UP000762703">
    <property type="component" value="Unassembled WGS sequence"/>
</dbReference>
<evidence type="ECO:0000256" key="7">
    <source>
        <dbReference type="ARBA" id="ARBA00023237"/>
    </source>
</evidence>